<proteinExistence type="predicted"/>
<accession>A4TZM0</accession>
<feature type="compositionally biased region" description="Basic and acidic residues" evidence="1">
    <location>
        <begin position="438"/>
        <end position="458"/>
    </location>
</feature>
<organism evidence="2">
    <name type="scientific">Magnetospirillum gryphiswaldense</name>
    <dbReference type="NCBI Taxonomy" id="55518"/>
    <lineage>
        <taxon>Bacteria</taxon>
        <taxon>Pseudomonadati</taxon>
        <taxon>Pseudomonadota</taxon>
        <taxon>Alphaproteobacteria</taxon>
        <taxon>Rhodospirillales</taxon>
        <taxon>Rhodospirillaceae</taxon>
        <taxon>Magnetospirillum</taxon>
    </lineage>
</organism>
<name>A4TZM0_9PROT</name>
<dbReference type="EMBL" id="CU459003">
    <property type="protein sequence ID" value="CAM76077.1"/>
    <property type="molecule type" value="Genomic_DNA"/>
</dbReference>
<dbReference type="RefSeq" id="WP_106001789.1">
    <property type="nucleotide sequence ID" value="NZ_CP027527.1"/>
</dbReference>
<feature type="region of interest" description="Disordered" evidence="1">
    <location>
        <begin position="434"/>
        <end position="458"/>
    </location>
</feature>
<protein>
    <recommendedName>
        <fullName evidence="3">Integrase</fullName>
    </recommendedName>
</protein>
<dbReference type="AlphaFoldDB" id="A4TZM0"/>
<evidence type="ECO:0000313" key="2">
    <source>
        <dbReference type="EMBL" id="CAM76077.1"/>
    </source>
</evidence>
<gene>
    <name evidence="2" type="ORF">MGR_2232</name>
</gene>
<evidence type="ECO:0000256" key="1">
    <source>
        <dbReference type="SAM" id="MobiDB-lite"/>
    </source>
</evidence>
<evidence type="ECO:0008006" key="3">
    <source>
        <dbReference type="Google" id="ProtNLM"/>
    </source>
</evidence>
<reference evidence="2" key="1">
    <citation type="journal article" date="2007" name="J. Bacteriol.">
        <title>Comparative genome analysis of four magnetotactic bacteria reveals a complex set of group-specific genes implicated in magnetosome biomineralization and function.</title>
        <authorList>
            <person name="Richter M."/>
            <person name="Kube M."/>
            <person name="Bazylinski D.A."/>
            <person name="Lombardot T."/>
            <person name="Gloeckner F.O."/>
            <person name="Reinhardt R."/>
            <person name="Schueler D."/>
        </authorList>
    </citation>
    <scope>NUCLEOTIDE SEQUENCE</scope>
    <source>
        <strain evidence="2">MSR-1</strain>
    </source>
</reference>
<sequence>MLRHFAEKQWGRDENSVLLYEAFQHVPTLFEAIIEETLDGIVTMTAPLRHRLRLQAETGRHFPEFREVQFIELHDLYSRLSGNPQIRAAGLSNDLVNEYRQSFDVAVLTKIAEHQDRSPGQFAKPFHSYWNRLAQAGWPKFTSRVRVWDIEQLVAKHLPTKLSDTAPFPLGDGKFLRADEFLFLCPKRAIVETRNDGICDVSRYFAVGRVTSEDLIGHLAPCDKGIFARYGETPEDRSLSLNTHALRHLQNTELFRQGIADAMITKRFNRRTVVQSYEYDHRSLAEDLASIDLPPGARELPEKAQAVAAMIQAGKASGPIVDAFRRIQKESGDVRAFEFLAAEADGFHATPYGHCINSFTVDPCPKHLQCFDGCNHLVATDIDRHRHNLEQTRAAMAKAIQEIKGRPPAIGRDNQLRHAEAMVASIDKVLATAGGKRPFPDGTDRSAPAGERRTLFDV</sequence>